<dbReference type="PANTHER" id="PTHR33352">
    <property type="entry name" value="SLR1095 PROTEIN"/>
    <property type="match status" value="1"/>
</dbReference>
<evidence type="ECO:0000256" key="2">
    <source>
        <dbReference type="SAM" id="MobiDB-lite"/>
    </source>
</evidence>
<feature type="coiled-coil region" evidence="1">
    <location>
        <begin position="204"/>
        <end position="252"/>
    </location>
</feature>
<dbReference type="KEGG" id="hhy:Halhy_1352"/>
<dbReference type="OrthoDB" id="483276at2"/>
<evidence type="ECO:0000259" key="3">
    <source>
        <dbReference type="Pfam" id="PF05685"/>
    </source>
</evidence>
<dbReference type="PANTHER" id="PTHR33352:SF2">
    <property type="entry name" value="SLL0995 PROTEIN"/>
    <property type="match status" value="1"/>
</dbReference>
<dbReference type="InterPro" id="IPR011335">
    <property type="entry name" value="Restrct_endonuc-II-like"/>
</dbReference>
<dbReference type="EMBL" id="CP002691">
    <property type="protein sequence ID" value="AEE49247.1"/>
    <property type="molecule type" value="Genomic_DNA"/>
</dbReference>
<dbReference type="HOGENOM" id="CLU_075279_0_0_10"/>
<evidence type="ECO:0000256" key="1">
    <source>
        <dbReference type="SAM" id="Coils"/>
    </source>
</evidence>
<protein>
    <recommendedName>
        <fullName evidence="3">Putative restriction endonuclease domain-containing protein</fullName>
    </recommendedName>
</protein>
<sequence>MQPILAKQHVEETKQPEADDFYPDSDGKPMSDNTLQFEWITLIKSGLEFEFSNDTNVFVAGDLLWYPVEGNNKIRQAPDVMVAMGRPKGYRGSYKQFQEEGIAPQVVFEILSPGNRLAEMIRKYEFYEEYGVLEYYVYDPHKNTLEAYSRDSADAYWIDIVVKGFSEWKSGILGIHMTWDGFNFRLFHRDKTPFLSYNEVGHKYQITQLRAKEAELKLKEIELAIREAKLEKEEANLKAQKLAEKLRSLGIDPDSI</sequence>
<proteinExistence type="predicted"/>
<evidence type="ECO:0000313" key="5">
    <source>
        <dbReference type="Proteomes" id="UP000008461"/>
    </source>
</evidence>
<keyword evidence="5" id="KW-1185">Reference proteome</keyword>
<gene>
    <name evidence="4" type="ordered locus">Halhy_1352</name>
</gene>
<reference evidence="4 5" key="1">
    <citation type="journal article" date="2011" name="Stand. Genomic Sci.">
        <title>Complete genome sequence of Haliscomenobacter hydrossis type strain (O).</title>
        <authorList>
            <consortium name="US DOE Joint Genome Institute (JGI-PGF)"/>
            <person name="Daligault H."/>
            <person name="Lapidus A."/>
            <person name="Zeytun A."/>
            <person name="Nolan M."/>
            <person name="Lucas S."/>
            <person name="Del Rio T.G."/>
            <person name="Tice H."/>
            <person name="Cheng J.F."/>
            <person name="Tapia R."/>
            <person name="Han C."/>
            <person name="Goodwin L."/>
            <person name="Pitluck S."/>
            <person name="Liolios K."/>
            <person name="Pagani I."/>
            <person name="Ivanova N."/>
            <person name="Huntemann M."/>
            <person name="Mavromatis K."/>
            <person name="Mikhailova N."/>
            <person name="Pati A."/>
            <person name="Chen A."/>
            <person name="Palaniappan K."/>
            <person name="Land M."/>
            <person name="Hauser L."/>
            <person name="Brambilla E.M."/>
            <person name="Rohde M."/>
            <person name="Verbarg S."/>
            <person name="Goker M."/>
            <person name="Bristow J."/>
            <person name="Eisen J.A."/>
            <person name="Markowitz V."/>
            <person name="Hugenholtz P."/>
            <person name="Kyrpides N.C."/>
            <person name="Klenk H.P."/>
            <person name="Woyke T."/>
        </authorList>
    </citation>
    <scope>NUCLEOTIDE SEQUENCE [LARGE SCALE GENOMIC DNA]</scope>
    <source>
        <strain evidence="5">ATCC 27775 / DSM 1100 / LMG 10767 / O</strain>
    </source>
</reference>
<evidence type="ECO:0000313" key="4">
    <source>
        <dbReference type="EMBL" id="AEE49247.1"/>
    </source>
</evidence>
<dbReference type="SUPFAM" id="SSF52980">
    <property type="entry name" value="Restriction endonuclease-like"/>
    <property type="match status" value="1"/>
</dbReference>
<dbReference type="AlphaFoldDB" id="F4KW59"/>
<dbReference type="InterPro" id="IPR008538">
    <property type="entry name" value="Uma2"/>
</dbReference>
<reference key="2">
    <citation type="submission" date="2011-04" db="EMBL/GenBank/DDBJ databases">
        <title>Complete sequence of chromosome of Haliscomenobacter hydrossis DSM 1100.</title>
        <authorList>
            <consortium name="US DOE Joint Genome Institute (JGI-PGF)"/>
            <person name="Lucas S."/>
            <person name="Han J."/>
            <person name="Lapidus A."/>
            <person name="Bruce D."/>
            <person name="Goodwin L."/>
            <person name="Pitluck S."/>
            <person name="Peters L."/>
            <person name="Kyrpides N."/>
            <person name="Mavromatis K."/>
            <person name="Ivanova N."/>
            <person name="Ovchinnikova G."/>
            <person name="Pagani I."/>
            <person name="Daligault H."/>
            <person name="Detter J.C."/>
            <person name="Han C."/>
            <person name="Land M."/>
            <person name="Hauser L."/>
            <person name="Markowitz V."/>
            <person name="Cheng J.-F."/>
            <person name="Hugenholtz P."/>
            <person name="Woyke T."/>
            <person name="Wu D."/>
            <person name="Verbarg S."/>
            <person name="Frueling A."/>
            <person name="Brambilla E."/>
            <person name="Klenk H.-P."/>
            <person name="Eisen J.A."/>
        </authorList>
    </citation>
    <scope>NUCLEOTIDE SEQUENCE</scope>
    <source>
        <strain>DSM 1100</strain>
    </source>
</reference>
<dbReference type="InterPro" id="IPR012296">
    <property type="entry name" value="Nuclease_put_TT1808"/>
</dbReference>
<dbReference type="Proteomes" id="UP000008461">
    <property type="component" value="Chromosome"/>
</dbReference>
<dbReference type="CDD" id="cd06260">
    <property type="entry name" value="DUF820-like"/>
    <property type="match status" value="1"/>
</dbReference>
<organism evidence="4 5">
    <name type="scientific">Haliscomenobacter hydrossis (strain ATCC 27775 / DSM 1100 / LMG 10767 / O)</name>
    <dbReference type="NCBI Taxonomy" id="760192"/>
    <lineage>
        <taxon>Bacteria</taxon>
        <taxon>Pseudomonadati</taxon>
        <taxon>Bacteroidota</taxon>
        <taxon>Saprospiria</taxon>
        <taxon>Saprospirales</taxon>
        <taxon>Haliscomenobacteraceae</taxon>
        <taxon>Haliscomenobacter</taxon>
    </lineage>
</organism>
<feature type="region of interest" description="Disordered" evidence="2">
    <location>
        <begin position="1"/>
        <end position="29"/>
    </location>
</feature>
<feature type="domain" description="Putative restriction endonuclease" evidence="3">
    <location>
        <begin position="56"/>
        <end position="162"/>
    </location>
</feature>
<dbReference type="RefSeq" id="WP_013763801.1">
    <property type="nucleotide sequence ID" value="NC_015510.1"/>
</dbReference>
<keyword evidence="1" id="KW-0175">Coiled coil</keyword>
<feature type="compositionally biased region" description="Basic and acidic residues" evidence="2">
    <location>
        <begin position="8"/>
        <end position="17"/>
    </location>
</feature>
<dbReference type="eggNOG" id="COG4636">
    <property type="taxonomic scope" value="Bacteria"/>
</dbReference>
<accession>F4KW59</accession>
<dbReference type="Gene3D" id="3.90.1570.10">
    <property type="entry name" value="tt1808, chain A"/>
    <property type="match status" value="1"/>
</dbReference>
<dbReference type="Pfam" id="PF05685">
    <property type="entry name" value="Uma2"/>
    <property type="match status" value="1"/>
</dbReference>
<name>F4KW59_HALH1</name>
<dbReference type="STRING" id="760192.Halhy_1352"/>